<dbReference type="Gene3D" id="3.40.50.1820">
    <property type="entry name" value="alpha/beta hydrolase"/>
    <property type="match status" value="1"/>
</dbReference>
<sequence length="330" mass="36534">MIPKTGSRTTLDPEISSFLKTHPDLVLGGGNLLEERRIHTQILSFTNHPREKQFDIGRVEFTAFRGPHGTINVRVLYPSKPPLNAQDLTPALIYFHGGGYTVGSGDEFENGCRMLAEKAGVQVYLVEYRLAPEWKYPTQLDEYEAVRDWLRGEGGKERGVDPELIFGAGDSAGGNMSAAISLRLRDEKKKPLAGVFLLYPEARVPFDTNAAAENNAGPYLSCNGIFEFARNYLPPGVPPSMPYISPGQQHVDDLKGFPPATVYTCGFDCLRDVGVEFASKLEEAGNQVTWHHYETLCHGFLQMAPWSSTAMNALLQVAQDVRESVQRARS</sequence>
<keyword evidence="4" id="KW-1185">Reference proteome</keyword>
<reference evidence="3 4" key="1">
    <citation type="journal article" date="2018" name="IMA Fungus">
        <title>IMA Genome-F 9: Draft genome sequence of Annulohypoxylon stygium, Aspergillus mulundensis, Berkeleyomyces basicola (syn. Thielaviopsis basicola), Ceratocystis smalleyi, two Cercospora beticola strains, Coleophoma cylindrospora, Fusarium fracticaudum, Phialophora cf. hyalina, and Morchella septimelata.</title>
        <authorList>
            <person name="Wingfield B.D."/>
            <person name="Bills G.F."/>
            <person name="Dong Y."/>
            <person name="Huang W."/>
            <person name="Nel W.J."/>
            <person name="Swalarsk-Parry B.S."/>
            <person name="Vaghefi N."/>
            <person name="Wilken P.M."/>
            <person name="An Z."/>
            <person name="de Beer Z.W."/>
            <person name="De Vos L."/>
            <person name="Chen L."/>
            <person name="Duong T.A."/>
            <person name="Gao Y."/>
            <person name="Hammerbacher A."/>
            <person name="Kikkert J.R."/>
            <person name="Li Y."/>
            <person name="Li H."/>
            <person name="Li K."/>
            <person name="Li Q."/>
            <person name="Liu X."/>
            <person name="Ma X."/>
            <person name="Naidoo K."/>
            <person name="Pethybridge S.J."/>
            <person name="Sun J."/>
            <person name="Steenkamp E.T."/>
            <person name="van der Nest M.A."/>
            <person name="van Wyk S."/>
            <person name="Wingfield M.J."/>
            <person name="Xiong C."/>
            <person name="Yue Q."/>
            <person name="Zhang X."/>
        </authorList>
    </citation>
    <scope>NUCLEOTIDE SEQUENCE [LARGE SCALE GENOMIC DNA]</scope>
    <source>
        <strain evidence="3 4">DSM 5745</strain>
    </source>
</reference>
<dbReference type="InterPro" id="IPR050300">
    <property type="entry name" value="GDXG_lipolytic_enzyme"/>
</dbReference>
<feature type="domain" description="Alpha/beta hydrolase fold-3" evidence="2">
    <location>
        <begin position="92"/>
        <end position="301"/>
    </location>
</feature>
<dbReference type="PANTHER" id="PTHR48081">
    <property type="entry name" value="AB HYDROLASE SUPERFAMILY PROTEIN C4A8.06C"/>
    <property type="match status" value="1"/>
</dbReference>
<dbReference type="GeneID" id="38121540"/>
<dbReference type="Pfam" id="PF07859">
    <property type="entry name" value="Abhydrolase_3"/>
    <property type="match status" value="1"/>
</dbReference>
<evidence type="ECO:0000256" key="1">
    <source>
        <dbReference type="ARBA" id="ARBA00022801"/>
    </source>
</evidence>
<dbReference type="InterPro" id="IPR013094">
    <property type="entry name" value="AB_hydrolase_3"/>
</dbReference>
<dbReference type="InterPro" id="IPR029058">
    <property type="entry name" value="AB_hydrolase_fold"/>
</dbReference>
<dbReference type="OrthoDB" id="408631at2759"/>
<dbReference type="SUPFAM" id="SSF53474">
    <property type="entry name" value="alpha/beta-Hydrolases"/>
    <property type="match status" value="1"/>
</dbReference>
<dbReference type="PANTHER" id="PTHR48081:SF8">
    <property type="entry name" value="ALPHA_BETA HYDROLASE FOLD-3 DOMAIN-CONTAINING PROTEIN-RELATED"/>
    <property type="match status" value="1"/>
</dbReference>
<organism evidence="3 4">
    <name type="scientific">Aspergillus mulundensis</name>
    <dbReference type="NCBI Taxonomy" id="1810919"/>
    <lineage>
        <taxon>Eukaryota</taxon>
        <taxon>Fungi</taxon>
        <taxon>Dikarya</taxon>
        <taxon>Ascomycota</taxon>
        <taxon>Pezizomycotina</taxon>
        <taxon>Eurotiomycetes</taxon>
        <taxon>Eurotiomycetidae</taxon>
        <taxon>Eurotiales</taxon>
        <taxon>Aspergillaceae</taxon>
        <taxon>Aspergillus</taxon>
        <taxon>Aspergillus subgen. Nidulantes</taxon>
    </lineage>
</organism>
<evidence type="ECO:0000313" key="3">
    <source>
        <dbReference type="EMBL" id="RDW58964.1"/>
    </source>
</evidence>
<dbReference type="STRING" id="1810919.A0A3D8QBX9"/>
<comment type="caution">
    <text evidence="3">The sequence shown here is derived from an EMBL/GenBank/DDBJ whole genome shotgun (WGS) entry which is preliminary data.</text>
</comment>
<proteinExistence type="predicted"/>
<evidence type="ECO:0000313" key="4">
    <source>
        <dbReference type="Proteomes" id="UP000256690"/>
    </source>
</evidence>
<name>A0A3D8QBX9_9EURO</name>
<keyword evidence="1" id="KW-0378">Hydrolase</keyword>
<dbReference type="EMBL" id="PVWQ01000022">
    <property type="protein sequence ID" value="RDW58964.1"/>
    <property type="molecule type" value="Genomic_DNA"/>
</dbReference>
<protein>
    <recommendedName>
        <fullName evidence="2">Alpha/beta hydrolase fold-3 domain-containing protein</fullName>
    </recommendedName>
</protein>
<dbReference type="Proteomes" id="UP000256690">
    <property type="component" value="Unassembled WGS sequence"/>
</dbReference>
<evidence type="ECO:0000259" key="2">
    <source>
        <dbReference type="Pfam" id="PF07859"/>
    </source>
</evidence>
<accession>A0A3D8QBX9</accession>
<dbReference type="GO" id="GO:0016787">
    <property type="term" value="F:hydrolase activity"/>
    <property type="evidence" value="ECO:0007669"/>
    <property type="project" value="UniProtKB-KW"/>
</dbReference>
<dbReference type="RefSeq" id="XP_026598261.1">
    <property type="nucleotide sequence ID" value="XM_026753186.1"/>
</dbReference>
<gene>
    <name evidence="3" type="ORF">DSM5745_11170</name>
</gene>
<dbReference type="AlphaFoldDB" id="A0A3D8QBX9"/>